<dbReference type="eggNOG" id="COG0607">
    <property type="taxonomic scope" value="Bacteria"/>
</dbReference>
<evidence type="ECO:0000313" key="3">
    <source>
        <dbReference type="Proteomes" id="UP000028933"/>
    </source>
</evidence>
<dbReference type="InterPro" id="IPR050229">
    <property type="entry name" value="GlpE_sulfurtransferase"/>
</dbReference>
<dbReference type="STRING" id="1338011.BD94_0106"/>
<dbReference type="KEGG" id="eao:BD94_0106"/>
<evidence type="ECO:0000259" key="1">
    <source>
        <dbReference type="PROSITE" id="PS50206"/>
    </source>
</evidence>
<dbReference type="SUPFAM" id="SSF52821">
    <property type="entry name" value="Rhodanese/Cell cycle control phosphatase"/>
    <property type="match status" value="1"/>
</dbReference>
<dbReference type="RefSeq" id="WP_024565386.1">
    <property type="nucleotide sequence ID" value="NZ_CP007547.1"/>
</dbReference>
<dbReference type="PROSITE" id="PS50206">
    <property type="entry name" value="RHODANESE_3"/>
    <property type="match status" value="1"/>
</dbReference>
<reference evidence="2 3" key="1">
    <citation type="journal article" date="2013" name="Lancet">
        <title>First case of E anophelis outbreak in an intensive-care unit.</title>
        <authorList>
            <person name="Teo J."/>
            <person name="Tan S.Y."/>
            <person name="Tay M."/>
            <person name="Ding Y."/>
            <person name="Kjelleberg S."/>
            <person name="Givskov M."/>
            <person name="Lin R.T."/>
            <person name="Yang L."/>
        </authorList>
    </citation>
    <scope>NUCLEOTIDE SEQUENCE [LARGE SCALE GENOMIC DNA]</scope>
    <source>
        <strain evidence="2 3">NUHP1</strain>
    </source>
</reference>
<dbReference type="PANTHER" id="PTHR43031:SF1">
    <property type="entry name" value="PYRIDINE NUCLEOTIDE-DISULPHIDE OXIDOREDUCTASE"/>
    <property type="match status" value="1"/>
</dbReference>
<dbReference type="SMART" id="SM00450">
    <property type="entry name" value="RHOD"/>
    <property type="match status" value="1"/>
</dbReference>
<dbReference type="Pfam" id="PF00581">
    <property type="entry name" value="Rhodanese"/>
    <property type="match status" value="1"/>
</dbReference>
<accession>A0A077E8J3</accession>
<dbReference type="HOGENOM" id="CLU_089574_1_1_10"/>
<name>A0A077E8J3_9FLAO</name>
<sequence>MPKQIIGAILIILLSCGMISCSITPKTETQKISKLVNDNRTFLVDVRTPEEYNAEKIEGAVNIPLDQIENRLHEFQGKKNIVVYCRSGVRAGKAKDLLQKSNIPDVYSGTSYQNVLELKKNKTKN</sequence>
<dbReference type="PROSITE" id="PS51257">
    <property type="entry name" value="PROKAR_LIPOPROTEIN"/>
    <property type="match status" value="1"/>
</dbReference>
<gene>
    <name evidence="2" type="ORF">BD94_0106</name>
</gene>
<dbReference type="Gene3D" id="3.40.250.10">
    <property type="entry name" value="Rhodanese-like domain"/>
    <property type="match status" value="1"/>
</dbReference>
<dbReference type="InterPro" id="IPR001763">
    <property type="entry name" value="Rhodanese-like_dom"/>
</dbReference>
<dbReference type="InterPro" id="IPR036873">
    <property type="entry name" value="Rhodanese-like_dom_sf"/>
</dbReference>
<proteinExistence type="predicted"/>
<dbReference type="EMBL" id="CP007547">
    <property type="protein sequence ID" value="AIL43881.1"/>
    <property type="molecule type" value="Genomic_DNA"/>
</dbReference>
<protein>
    <submittedName>
        <fullName evidence="2">Phage shock protein E</fullName>
    </submittedName>
</protein>
<feature type="domain" description="Rhodanese" evidence="1">
    <location>
        <begin position="37"/>
        <end position="107"/>
    </location>
</feature>
<evidence type="ECO:0000313" key="2">
    <source>
        <dbReference type="EMBL" id="AIL43881.1"/>
    </source>
</evidence>
<dbReference type="Proteomes" id="UP000028933">
    <property type="component" value="Chromosome"/>
</dbReference>
<dbReference type="PANTHER" id="PTHR43031">
    <property type="entry name" value="FAD-DEPENDENT OXIDOREDUCTASE"/>
    <property type="match status" value="1"/>
</dbReference>
<dbReference type="CDD" id="cd00158">
    <property type="entry name" value="RHOD"/>
    <property type="match status" value="1"/>
</dbReference>
<organism evidence="2 3">
    <name type="scientific">Elizabethkingia anophelis NUHP1</name>
    <dbReference type="NCBI Taxonomy" id="1338011"/>
    <lineage>
        <taxon>Bacteria</taxon>
        <taxon>Pseudomonadati</taxon>
        <taxon>Bacteroidota</taxon>
        <taxon>Flavobacteriia</taxon>
        <taxon>Flavobacteriales</taxon>
        <taxon>Weeksellaceae</taxon>
        <taxon>Elizabethkingia</taxon>
    </lineage>
</organism>
<dbReference type="AlphaFoldDB" id="A0A077E8J3"/>